<dbReference type="EMBL" id="QTSX02004874">
    <property type="protein sequence ID" value="KAJ9063595.1"/>
    <property type="molecule type" value="Genomic_DNA"/>
</dbReference>
<name>A0ACC2SML1_9FUNG</name>
<comment type="caution">
    <text evidence="1">The sequence shown here is derived from an EMBL/GenBank/DDBJ whole genome shotgun (WGS) entry which is preliminary data.</text>
</comment>
<proteinExistence type="predicted"/>
<evidence type="ECO:0000313" key="2">
    <source>
        <dbReference type="Proteomes" id="UP001165960"/>
    </source>
</evidence>
<gene>
    <name evidence="1" type="ORF">DSO57_1039238</name>
</gene>
<protein>
    <submittedName>
        <fullName evidence="1">Uncharacterized protein</fullName>
    </submittedName>
</protein>
<evidence type="ECO:0000313" key="1">
    <source>
        <dbReference type="EMBL" id="KAJ9063595.1"/>
    </source>
</evidence>
<sequence length="568" mass="64890">MYWFTNSPRNLLSYVPWIPNLLYYQKFDPCNDAGAKNVVTFSVAIKCYNSFPLTYSQEKDTLDTLLAASDLDVQGRNIKDTLNKIKEENHLTAHGFHKDLTITYNVMLDINYRYISRCFSTFEFVHPFPIEMVSNKFRIAKNFRHHPKLMEEWGDYEAKVQKYAGSEIIEINGIIALKFLEEYSQTHIGSTSDPQARLALTLARAKFKHGKWVIEEGAFSRTRIAPEKPYLELTIIYMNEPIKIKAPYLAISPKNFDSRVSFYSQNCLSRRPSPSSYITEFLIPKSHLLSWNNQMSTHFHSRTGILKIQKFKKENHASQVEDIISGLKRIKQENITALILDLSDTTGDGYCMTQLLMQILFNKGIDIWSHFRHSSALDELIKHTKSNSLMNTNFVFKEKCGTIAIFLNSGFYYHDMSKFSYTPPLQEQCPRDVGFIPGFVPDKIAVMTNGICFGACALFVSEVSSLPQVETFKVGGMEKSPDLLASSPDYDKTTLAQVDKYTGIMSGISNHRLPNLFDSVVLYLPVREFICKPGTVNRSRSLLANHHIMPLATNEPSAAWDWIARSML</sequence>
<reference evidence="1" key="1">
    <citation type="submission" date="2022-04" db="EMBL/GenBank/DDBJ databases">
        <title>Genome of the entomopathogenic fungus Entomophthora muscae.</title>
        <authorList>
            <person name="Elya C."/>
            <person name="Lovett B.R."/>
            <person name="Lee E."/>
            <person name="Macias A.M."/>
            <person name="Hajek A.E."/>
            <person name="De Bivort B.L."/>
            <person name="Kasson M.T."/>
            <person name="De Fine Licht H.H."/>
            <person name="Stajich J.E."/>
        </authorList>
    </citation>
    <scope>NUCLEOTIDE SEQUENCE</scope>
    <source>
        <strain evidence="1">Berkeley</strain>
    </source>
</reference>
<dbReference type="Proteomes" id="UP001165960">
    <property type="component" value="Unassembled WGS sequence"/>
</dbReference>
<organism evidence="1 2">
    <name type="scientific">Entomophthora muscae</name>
    <dbReference type="NCBI Taxonomy" id="34485"/>
    <lineage>
        <taxon>Eukaryota</taxon>
        <taxon>Fungi</taxon>
        <taxon>Fungi incertae sedis</taxon>
        <taxon>Zoopagomycota</taxon>
        <taxon>Entomophthoromycotina</taxon>
        <taxon>Entomophthoromycetes</taxon>
        <taxon>Entomophthorales</taxon>
        <taxon>Entomophthoraceae</taxon>
        <taxon>Entomophthora</taxon>
    </lineage>
</organism>
<accession>A0ACC2SML1</accession>
<keyword evidence="2" id="KW-1185">Reference proteome</keyword>